<comment type="caution">
    <text evidence="2">The sequence shown here is derived from an EMBL/GenBank/DDBJ whole genome shotgun (WGS) entry which is preliminary data.</text>
</comment>
<evidence type="ECO:0008006" key="4">
    <source>
        <dbReference type="Google" id="ProtNLM"/>
    </source>
</evidence>
<accession>A0ABD2XVF3</accession>
<dbReference type="AlphaFoldDB" id="A0ABD2XVF3"/>
<evidence type="ECO:0000313" key="3">
    <source>
        <dbReference type="Proteomes" id="UP001630127"/>
    </source>
</evidence>
<dbReference type="Proteomes" id="UP001630127">
    <property type="component" value="Unassembled WGS sequence"/>
</dbReference>
<proteinExistence type="predicted"/>
<name>A0ABD2XVF3_9GENT</name>
<sequence>MPPRTRSGSRGRGRGSAQQDPQPGERLAGGDPLQEIPVVESASESVTRPAVHPRDEAGPSAPPPPTGPPVVDYGAIAAIVAQVIRQLGAERPPVAPPPPPPRTDIPSLFQTLKKAGLPTFDGAPDPLKAESWMGEIERDFELFQIPVESQTSLAIPFLVAEAAKWWQTVEATLPHRDSL</sequence>
<reference evidence="2 3" key="1">
    <citation type="submission" date="2024-11" db="EMBL/GenBank/DDBJ databases">
        <title>A near-complete genome assembly of Cinchona calisaya.</title>
        <authorList>
            <person name="Lian D.C."/>
            <person name="Zhao X.W."/>
            <person name="Wei L."/>
        </authorList>
    </citation>
    <scope>NUCLEOTIDE SEQUENCE [LARGE SCALE GENOMIC DNA]</scope>
    <source>
        <tissue evidence="2">Nenye</tissue>
    </source>
</reference>
<feature type="region of interest" description="Disordered" evidence="1">
    <location>
        <begin position="1"/>
        <end position="72"/>
    </location>
</feature>
<evidence type="ECO:0000313" key="2">
    <source>
        <dbReference type="EMBL" id="KAL3498234.1"/>
    </source>
</evidence>
<organism evidence="2 3">
    <name type="scientific">Cinchona calisaya</name>
    <dbReference type="NCBI Taxonomy" id="153742"/>
    <lineage>
        <taxon>Eukaryota</taxon>
        <taxon>Viridiplantae</taxon>
        <taxon>Streptophyta</taxon>
        <taxon>Embryophyta</taxon>
        <taxon>Tracheophyta</taxon>
        <taxon>Spermatophyta</taxon>
        <taxon>Magnoliopsida</taxon>
        <taxon>eudicotyledons</taxon>
        <taxon>Gunneridae</taxon>
        <taxon>Pentapetalae</taxon>
        <taxon>asterids</taxon>
        <taxon>lamiids</taxon>
        <taxon>Gentianales</taxon>
        <taxon>Rubiaceae</taxon>
        <taxon>Cinchonoideae</taxon>
        <taxon>Cinchoneae</taxon>
        <taxon>Cinchona</taxon>
    </lineage>
</organism>
<evidence type="ECO:0000256" key="1">
    <source>
        <dbReference type="SAM" id="MobiDB-lite"/>
    </source>
</evidence>
<protein>
    <recommendedName>
        <fullName evidence="4">Gag protein</fullName>
    </recommendedName>
</protein>
<dbReference type="EMBL" id="JBJUIK010000017">
    <property type="protein sequence ID" value="KAL3498234.1"/>
    <property type="molecule type" value="Genomic_DNA"/>
</dbReference>
<keyword evidence="3" id="KW-1185">Reference proteome</keyword>
<gene>
    <name evidence="2" type="ORF">ACH5RR_040966</name>
</gene>